<name>A0A6M4GPR1_9PROT</name>
<gene>
    <name evidence="2" type="ORF">DSM104443_00208</name>
</gene>
<dbReference type="Pfam" id="PF04073">
    <property type="entry name" value="tRNA_edit"/>
    <property type="match status" value="1"/>
</dbReference>
<dbReference type="InterPro" id="IPR007214">
    <property type="entry name" value="YbaK/aa-tRNA-synth-assoc-dom"/>
</dbReference>
<dbReference type="Proteomes" id="UP000501534">
    <property type="component" value="Chromosome"/>
</dbReference>
<dbReference type="AlphaFoldDB" id="A0A6M4GPR1"/>
<dbReference type="EMBL" id="CP053069">
    <property type="protein sequence ID" value="QJR09172.1"/>
    <property type="molecule type" value="Genomic_DNA"/>
</dbReference>
<dbReference type="PANTHER" id="PTHR30411:SF1">
    <property type="entry name" value="CYTOPLASMIC PROTEIN"/>
    <property type="match status" value="1"/>
</dbReference>
<dbReference type="Gene3D" id="3.90.960.10">
    <property type="entry name" value="YbaK/aminoacyl-tRNA synthetase-associated domain"/>
    <property type="match status" value="1"/>
</dbReference>
<organism evidence="2 3">
    <name type="scientific">Usitatibacter rugosus</name>
    <dbReference type="NCBI Taxonomy" id="2732067"/>
    <lineage>
        <taxon>Bacteria</taxon>
        <taxon>Pseudomonadati</taxon>
        <taxon>Pseudomonadota</taxon>
        <taxon>Betaproteobacteria</taxon>
        <taxon>Nitrosomonadales</taxon>
        <taxon>Usitatibacteraceae</taxon>
        <taxon>Usitatibacter</taxon>
    </lineage>
</organism>
<evidence type="ECO:0000259" key="1">
    <source>
        <dbReference type="Pfam" id="PF04073"/>
    </source>
</evidence>
<evidence type="ECO:0000313" key="3">
    <source>
        <dbReference type="Proteomes" id="UP000501534"/>
    </source>
</evidence>
<protein>
    <recommendedName>
        <fullName evidence="1">YbaK/aminoacyl-tRNA synthetase-associated domain-containing protein</fullName>
    </recommendedName>
</protein>
<reference evidence="2 3" key="1">
    <citation type="submission" date="2020-04" db="EMBL/GenBank/DDBJ databases">
        <title>Usitatibacter rugosus gen. nov., sp. nov. and Usitatibacter palustris sp. nov., novel members of Usitatibacteraceae fam. nov. within the order Nitrosomonadales isolated from soil.</title>
        <authorList>
            <person name="Huber K.J."/>
            <person name="Neumann-Schaal M."/>
            <person name="Geppert A."/>
            <person name="Luckner M."/>
            <person name="Wanner G."/>
            <person name="Overmann J."/>
        </authorList>
    </citation>
    <scope>NUCLEOTIDE SEQUENCE [LARGE SCALE GENOMIC DNA]</scope>
    <source>
        <strain evidence="2 3">0125_3</strain>
    </source>
</reference>
<dbReference type="KEGG" id="uru:DSM104443_00208"/>
<dbReference type="PANTHER" id="PTHR30411">
    <property type="entry name" value="CYTOPLASMIC PROTEIN"/>
    <property type="match status" value="1"/>
</dbReference>
<dbReference type="CDD" id="cd04333">
    <property type="entry name" value="ProX_deacylase"/>
    <property type="match status" value="1"/>
</dbReference>
<proteinExistence type="predicted"/>
<keyword evidence="3" id="KW-1185">Reference proteome</keyword>
<accession>A0A6M4GPR1</accession>
<dbReference type="RefSeq" id="WP_171088864.1">
    <property type="nucleotide sequence ID" value="NZ_CP053069.1"/>
</dbReference>
<feature type="domain" description="YbaK/aminoacyl-tRNA synthetase-associated" evidence="1">
    <location>
        <begin position="36"/>
        <end position="154"/>
    </location>
</feature>
<dbReference type="GO" id="GO:0002161">
    <property type="term" value="F:aminoacyl-tRNA deacylase activity"/>
    <property type="evidence" value="ECO:0007669"/>
    <property type="project" value="InterPro"/>
</dbReference>
<dbReference type="SUPFAM" id="SSF55826">
    <property type="entry name" value="YbaK/ProRS associated domain"/>
    <property type="match status" value="1"/>
</dbReference>
<dbReference type="InterPro" id="IPR036754">
    <property type="entry name" value="YbaK/aa-tRNA-synt-asso_dom_sf"/>
</dbReference>
<evidence type="ECO:0000313" key="2">
    <source>
        <dbReference type="EMBL" id="QJR09172.1"/>
    </source>
</evidence>
<sequence>MTEGLSGAPLSASAARVQQALADLGLDCRITEHAASARTSQEAAHLLGCAVGQIAKSLIFRATVSGDPVLVVASGSNRVDEGKIGALLGEAIGRAKPEFVREVTGYAIGGIPPVGHARVIRTFVDEDLLAFDVVYAAGGTPNALFPIQPADLLRVCGGHAADVKN</sequence>